<reference evidence="2" key="2">
    <citation type="submission" date="2015-07" db="EMBL/GenBank/DDBJ databases">
        <authorList>
            <person name="Noorani M."/>
        </authorList>
    </citation>
    <scope>NUCLEOTIDE SEQUENCE</scope>
    <source>
        <strain evidence="2">Yugu1</strain>
    </source>
</reference>
<sequence>MKKIQGRLKSFGFHTTQGKWTFDVSAITRAADAQPVAGADAQPQPSTPPQRLGGRDANLAKNNSKPPTRSGQQLHTESSCARDLPQSDDNDDDNAFMEPPPRQPVVKKQCINATSKVQYKSYSLLHFKFCAERLESKELLKFLFDRLDPKTMVLNVTKDKGIHVTPLVLKQVFDLLEGGEDIDLHTHIQASKALSTFRTLLGLEESHDLHASHLQKTLKDDLDLGSSTITDDMAIRFLFIIACNKLLFPSTDKNIRCKDVYLTRDLSCLPALNSCKAVLRNNIDTCYHTTQNLSSNTPPSIEPLATTSFPSMQAELRGLVDQISGEPRKTQAMLALASFDAKAKKASSYVTIGQQMLSDAHQAATRTLQAILNDEMDGNDSEDHDNQPHASQANDVDMYDGQNAQNVGPEYVLDLPLSEALHDSFAYHNRQPWYLLHTYLILHIQVYTDVTIDHIVPPAPAKGDSIAASPNSNKLCCANIHVTLFPAIILVSTIQNIILFFKKTGDEKNKQAATTDMTIPAPNPCTQDEIIHRLAIAPRPQRLTKRLARYVSSFKGDPQRAKAPQLTAHAVRKKFHIAMKCKSDTFIRIGLREFSGSDISESFLDGEMLSTQFMSYFIACMSYDGCHMADGGGYRVFLSQELGEYVNIKEDEDFSHPDDHTDYHQVLGDRGLYHKINEINKLPAGLEAHRRRM</sequence>
<feature type="region of interest" description="Disordered" evidence="1">
    <location>
        <begin position="33"/>
        <end position="106"/>
    </location>
</feature>
<accession>A0A368RR11</accession>
<feature type="compositionally biased region" description="Acidic residues" evidence="1">
    <location>
        <begin position="86"/>
        <end position="95"/>
    </location>
</feature>
<evidence type="ECO:0000256" key="1">
    <source>
        <dbReference type="SAM" id="MobiDB-lite"/>
    </source>
</evidence>
<gene>
    <name evidence="2" type="ORF">SETIT_7G015700v2</name>
</gene>
<proteinExistence type="predicted"/>
<name>A0A368RR11_SETIT</name>
<dbReference type="AlphaFoldDB" id="A0A368RR11"/>
<evidence type="ECO:0000313" key="2">
    <source>
        <dbReference type="EMBL" id="RCV32595.1"/>
    </source>
</evidence>
<feature type="compositionally biased region" description="Low complexity" evidence="1">
    <location>
        <begin position="33"/>
        <end position="44"/>
    </location>
</feature>
<dbReference type="OrthoDB" id="653429at2759"/>
<reference evidence="2" key="1">
    <citation type="journal article" date="2012" name="Nat. Biotechnol.">
        <title>Reference genome sequence of the model plant Setaria.</title>
        <authorList>
            <person name="Bennetzen J.L."/>
            <person name="Schmutz J."/>
            <person name="Wang H."/>
            <person name="Percifield R."/>
            <person name="Hawkins J."/>
            <person name="Pontaroli A.C."/>
            <person name="Estep M."/>
            <person name="Feng L."/>
            <person name="Vaughn J.N."/>
            <person name="Grimwood J."/>
            <person name="Jenkins J."/>
            <person name="Barry K."/>
            <person name="Lindquist E."/>
            <person name="Hellsten U."/>
            <person name="Deshpande S."/>
            <person name="Wang X."/>
            <person name="Wu X."/>
            <person name="Mitros T."/>
            <person name="Triplett J."/>
            <person name="Yang X."/>
            <person name="Ye C.Y."/>
            <person name="Mauro-Herrera M."/>
            <person name="Wang L."/>
            <person name="Li P."/>
            <person name="Sharma M."/>
            <person name="Sharma R."/>
            <person name="Ronald P.C."/>
            <person name="Panaud O."/>
            <person name="Kellogg E.A."/>
            <person name="Brutnell T.P."/>
            <person name="Doust A.N."/>
            <person name="Tuskan G.A."/>
            <person name="Rokhsar D."/>
            <person name="Devos K.M."/>
        </authorList>
    </citation>
    <scope>NUCLEOTIDE SEQUENCE [LARGE SCALE GENOMIC DNA]</scope>
    <source>
        <strain evidence="2">Yugu1</strain>
    </source>
</reference>
<feature type="compositionally biased region" description="Polar residues" evidence="1">
    <location>
        <begin position="60"/>
        <end position="79"/>
    </location>
</feature>
<protein>
    <submittedName>
        <fullName evidence="2">Uncharacterized protein</fullName>
    </submittedName>
</protein>
<dbReference type="EMBL" id="CM003534">
    <property type="protein sequence ID" value="RCV32595.1"/>
    <property type="molecule type" value="Genomic_DNA"/>
</dbReference>
<organism evidence="2">
    <name type="scientific">Setaria italica</name>
    <name type="common">Foxtail millet</name>
    <name type="synonym">Panicum italicum</name>
    <dbReference type="NCBI Taxonomy" id="4555"/>
    <lineage>
        <taxon>Eukaryota</taxon>
        <taxon>Viridiplantae</taxon>
        <taxon>Streptophyta</taxon>
        <taxon>Embryophyta</taxon>
        <taxon>Tracheophyta</taxon>
        <taxon>Spermatophyta</taxon>
        <taxon>Magnoliopsida</taxon>
        <taxon>Liliopsida</taxon>
        <taxon>Poales</taxon>
        <taxon>Poaceae</taxon>
        <taxon>PACMAD clade</taxon>
        <taxon>Panicoideae</taxon>
        <taxon>Panicodae</taxon>
        <taxon>Paniceae</taxon>
        <taxon>Cenchrinae</taxon>
        <taxon>Setaria</taxon>
    </lineage>
</organism>